<accession>A0AAW0IQ38</accession>
<comment type="caution">
    <text evidence="1">The sequence shown here is derived from an EMBL/GenBank/DDBJ whole genome shotgun (WGS) entry which is preliminary data.</text>
</comment>
<dbReference type="Proteomes" id="UP000237347">
    <property type="component" value="Unassembled WGS sequence"/>
</dbReference>
<proteinExistence type="predicted"/>
<protein>
    <submittedName>
        <fullName evidence="1">Uncharacterized protein</fullName>
    </submittedName>
</protein>
<sequence length="92" mass="10106">MEYGMLDYTGGATDGNGIGISNPASPVYLTMEQEVVNSLQHLSLTKEEETVISISDHSRADVLEEYSLSLFGRLLTDRQQNTRALKSTLRAA</sequence>
<evidence type="ECO:0000313" key="1">
    <source>
        <dbReference type="EMBL" id="KAK7816283.1"/>
    </source>
</evidence>
<evidence type="ECO:0000313" key="2">
    <source>
        <dbReference type="Proteomes" id="UP000237347"/>
    </source>
</evidence>
<keyword evidence="2" id="KW-1185">Reference proteome</keyword>
<dbReference type="EMBL" id="PKMF04000947">
    <property type="protein sequence ID" value="KAK7816283.1"/>
    <property type="molecule type" value="Genomic_DNA"/>
</dbReference>
<gene>
    <name evidence="1" type="ORF">CFP56_044170</name>
</gene>
<reference evidence="1 2" key="1">
    <citation type="journal article" date="2018" name="Sci. Data">
        <title>The draft genome sequence of cork oak.</title>
        <authorList>
            <person name="Ramos A.M."/>
            <person name="Usie A."/>
            <person name="Barbosa P."/>
            <person name="Barros P.M."/>
            <person name="Capote T."/>
            <person name="Chaves I."/>
            <person name="Simoes F."/>
            <person name="Abreu I."/>
            <person name="Carrasquinho I."/>
            <person name="Faro C."/>
            <person name="Guimaraes J.B."/>
            <person name="Mendonca D."/>
            <person name="Nobrega F."/>
            <person name="Rodrigues L."/>
            <person name="Saibo N.J.M."/>
            <person name="Varela M.C."/>
            <person name="Egas C."/>
            <person name="Matos J."/>
            <person name="Miguel C.M."/>
            <person name="Oliveira M.M."/>
            <person name="Ricardo C.P."/>
            <person name="Goncalves S."/>
        </authorList>
    </citation>
    <scope>NUCLEOTIDE SEQUENCE [LARGE SCALE GENOMIC DNA]</scope>
    <source>
        <strain evidence="2">cv. HL8</strain>
    </source>
</reference>
<organism evidence="1 2">
    <name type="scientific">Quercus suber</name>
    <name type="common">Cork oak</name>
    <dbReference type="NCBI Taxonomy" id="58331"/>
    <lineage>
        <taxon>Eukaryota</taxon>
        <taxon>Viridiplantae</taxon>
        <taxon>Streptophyta</taxon>
        <taxon>Embryophyta</taxon>
        <taxon>Tracheophyta</taxon>
        <taxon>Spermatophyta</taxon>
        <taxon>Magnoliopsida</taxon>
        <taxon>eudicotyledons</taxon>
        <taxon>Gunneridae</taxon>
        <taxon>Pentapetalae</taxon>
        <taxon>rosids</taxon>
        <taxon>fabids</taxon>
        <taxon>Fagales</taxon>
        <taxon>Fagaceae</taxon>
        <taxon>Quercus</taxon>
    </lineage>
</organism>
<dbReference type="AlphaFoldDB" id="A0AAW0IQ38"/>
<name>A0AAW0IQ38_QUESU</name>